<gene>
    <name evidence="7" type="primary">ptsH_3</name>
    <name evidence="8" type="ORF">DXC39_08390</name>
    <name evidence="7" type="ORF">ERS852407_03000</name>
</gene>
<dbReference type="InterPro" id="IPR035895">
    <property type="entry name" value="HPr-like_sf"/>
</dbReference>
<dbReference type="PANTHER" id="PTHR33705">
    <property type="entry name" value="PHOSPHOCARRIER PROTEIN HPR"/>
    <property type="match status" value="1"/>
</dbReference>
<feature type="domain" description="HPr" evidence="6">
    <location>
        <begin position="1"/>
        <end position="86"/>
    </location>
</feature>
<protein>
    <recommendedName>
        <fullName evidence="3">Phosphocarrier protein HPr</fullName>
    </recommendedName>
</protein>
<dbReference type="AlphaFoldDB" id="A0A174FHL8"/>
<evidence type="ECO:0000256" key="4">
    <source>
        <dbReference type="ARBA" id="ARBA00022490"/>
    </source>
</evidence>
<keyword evidence="5" id="KW-0598">Phosphotransferase system</keyword>
<dbReference type="InterPro" id="IPR050399">
    <property type="entry name" value="HPr"/>
</dbReference>
<dbReference type="Proteomes" id="UP000095651">
    <property type="component" value="Unassembled WGS sequence"/>
</dbReference>
<evidence type="ECO:0000256" key="3">
    <source>
        <dbReference type="ARBA" id="ARBA00020422"/>
    </source>
</evidence>
<dbReference type="RefSeq" id="WP_055656342.1">
    <property type="nucleotide sequence ID" value="NZ_CABIXC010000007.1"/>
</dbReference>
<evidence type="ECO:0000313" key="9">
    <source>
        <dbReference type="Proteomes" id="UP000095651"/>
    </source>
</evidence>
<evidence type="ECO:0000256" key="1">
    <source>
        <dbReference type="ARBA" id="ARBA00003681"/>
    </source>
</evidence>
<accession>A0A174FHL8</accession>
<dbReference type="GO" id="GO:0016740">
    <property type="term" value="F:transferase activity"/>
    <property type="evidence" value="ECO:0007669"/>
    <property type="project" value="UniProtKB-KW"/>
</dbReference>
<keyword evidence="4" id="KW-0963">Cytoplasm</keyword>
<dbReference type="NCBIfam" id="TIGR01003">
    <property type="entry name" value="PTS_HPr_family"/>
    <property type="match status" value="1"/>
</dbReference>
<dbReference type="PRINTS" id="PR00107">
    <property type="entry name" value="PHOSPHOCPHPR"/>
</dbReference>
<dbReference type="PROSITE" id="PS51350">
    <property type="entry name" value="PTS_HPR_DOM"/>
    <property type="match status" value="1"/>
</dbReference>
<comment type="function">
    <text evidence="1">General (non sugar-specific) component of the phosphoenolpyruvate-dependent sugar phosphotransferase system (sugar PTS). This major carbohydrate active-transport system catalyzes the phosphorylation of incoming sugar substrates concomitantly with their translocation across the cell membrane. The phosphoryl group from phosphoenolpyruvate (PEP) is transferred to the phosphoryl carrier protein HPr by enzyme I. Phospho-HPr then transfers it to the PTS EIIA domain.</text>
</comment>
<dbReference type="EMBL" id="QSSQ01000004">
    <property type="protein sequence ID" value="RGM07071.1"/>
    <property type="molecule type" value="Genomic_DNA"/>
</dbReference>
<dbReference type="InterPro" id="IPR000032">
    <property type="entry name" value="HPr-like"/>
</dbReference>
<dbReference type="EMBL" id="CYZE01000007">
    <property type="protein sequence ID" value="CUO49653.1"/>
    <property type="molecule type" value="Genomic_DNA"/>
</dbReference>
<evidence type="ECO:0000313" key="8">
    <source>
        <dbReference type="EMBL" id="RGM07071.1"/>
    </source>
</evidence>
<dbReference type="GO" id="GO:0009401">
    <property type="term" value="P:phosphoenolpyruvate-dependent sugar phosphotransferase system"/>
    <property type="evidence" value="ECO:0007669"/>
    <property type="project" value="UniProtKB-KW"/>
</dbReference>
<dbReference type="InterPro" id="IPR002114">
    <property type="entry name" value="PTS_HPr_Ser_P_site"/>
</dbReference>
<dbReference type="Gene3D" id="3.30.1340.10">
    <property type="entry name" value="HPr-like"/>
    <property type="match status" value="1"/>
</dbReference>
<dbReference type="InterPro" id="IPR001020">
    <property type="entry name" value="PTS_HPr_His_P_site"/>
</dbReference>
<evidence type="ECO:0000313" key="7">
    <source>
        <dbReference type="EMBL" id="CUO49653.1"/>
    </source>
</evidence>
<organism evidence="7 9">
    <name type="scientific">Hungatella hathewayi</name>
    <dbReference type="NCBI Taxonomy" id="154046"/>
    <lineage>
        <taxon>Bacteria</taxon>
        <taxon>Bacillati</taxon>
        <taxon>Bacillota</taxon>
        <taxon>Clostridia</taxon>
        <taxon>Lachnospirales</taxon>
        <taxon>Lachnospiraceae</taxon>
        <taxon>Hungatella</taxon>
    </lineage>
</organism>
<dbReference type="GO" id="GO:0005737">
    <property type="term" value="C:cytoplasm"/>
    <property type="evidence" value="ECO:0007669"/>
    <property type="project" value="UniProtKB-SubCell"/>
</dbReference>
<dbReference type="PROSITE" id="PS00369">
    <property type="entry name" value="PTS_HPR_HIS"/>
    <property type="match status" value="1"/>
</dbReference>
<reference evidence="8 10" key="2">
    <citation type="submission" date="2018-08" db="EMBL/GenBank/DDBJ databases">
        <title>A genome reference for cultivated species of the human gut microbiota.</title>
        <authorList>
            <person name="Zou Y."/>
            <person name="Xue W."/>
            <person name="Luo G."/>
        </authorList>
    </citation>
    <scope>NUCLEOTIDE SEQUENCE [LARGE SCALE GENOMIC DNA]</scope>
    <source>
        <strain evidence="8 10">TF05-11AC</strain>
    </source>
</reference>
<dbReference type="PANTHER" id="PTHR33705:SF2">
    <property type="entry name" value="PHOSPHOCARRIER PROTEIN NPR"/>
    <property type="match status" value="1"/>
</dbReference>
<comment type="subcellular location">
    <subcellularLocation>
        <location evidence="2">Cytoplasm</location>
    </subcellularLocation>
</comment>
<dbReference type="CDD" id="cd00367">
    <property type="entry name" value="PTS-HPr_like"/>
    <property type="match status" value="1"/>
</dbReference>
<evidence type="ECO:0000256" key="5">
    <source>
        <dbReference type="ARBA" id="ARBA00022683"/>
    </source>
</evidence>
<dbReference type="Pfam" id="PF00381">
    <property type="entry name" value="PTS-HPr"/>
    <property type="match status" value="1"/>
</dbReference>
<keyword evidence="7" id="KW-0808">Transferase</keyword>
<dbReference type="Proteomes" id="UP000261257">
    <property type="component" value="Unassembled WGS sequence"/>
</dbReference>
<evidence type="ECO:0000259" key="6">
    <source>
        <dbReference type="PROSITE" id="PS51350"/>
    </source>
</evidence>
<proteinExistence type="predicted"/>
<evidence type="ECO:0000313" key="10">
    <source>
        <dbReference type="Proteomes" id="UP000261257"/>
    </source>
</evidence>
<dbReference type="PROSITE" id="PS00589">
    <property type="entry name" value="PTS_HPR_SER"/>
    <property type="match status" value="1"/>
</dbReference>
<name>A0A174FHL8_9FIRM</name>
<reference evidence="7 9" key="1">
    <citation type="submission" date="2015-09" db="EMBL/GenBank/DDBJ databases">
        <authorList>
            <consortium name="Pathogen Informatics"/>
        </authorList>
    </citation>
    <scope>NUCLEOTIDE SEQUENCE [LARGE SCALE GENOMIC DNA]</scope>
    <source>
        <strain evidence="7 9">2789STDY5608850</strain>
    </source>
</reference>
<sequence>MKRITYALKDEYGMHARPASKLAGLSQNYQSSVEIRYKEQTGNLKSMISILRLGIRNGECFDIEIDGEDEEEAYHAMEEMLKDEAI</sequence>
<evidence type="ECO:0000256" key="2">
    <source>
        <dbReference type="ARBA" id="ARBA00004496"/>
    </source>
</evidence>
<dbReference type="SUPFAM" id="SSF55594">
    <property type="entry name" value="HPr-like"/>
    <property type="match status" value="1"/>
</dbReference>